<dbReference type="GO" id="GO:0045296">
    <property type="term" value="F:cadherin binding"/>
    <property type="evidence" value="ECO:0007669"/>
    <property type="project" value="TreeGrafter"/>
</dbReference>
<dbReference type="EMBL" id="JAUCMX010000016">
    <property type="protein sequence ID" value="KAK3519759.1"/>
    <property type="molecule type" value="Genomic_DNA"/>
</dbReference>
<evidence type="ECO:0000256" key="3">
    <source>
        <dbReference type="ARBA" id="ARBA00022737"/>
    </source>
</evidence>
<evidence type="ECO:0000256" key="1">
    <source>
        <dbReference type="ARBA" id="ARBA00022443"/>
    </source>
</evidence>
<dbReference type="InterPro" id="IPR043197">
    <property type="entry name" value="Plakin"/>
</dbReference>
<comment type="caution">
    <text evidence="7">The sequence shown here is derived from an EMBL/GenBank/DDBJ whole genome shotgun (WGS) entry which is preliminary data.</text>
</comment>
<dbReference type="SUPFAM" id="SSF46966">
    <property type="entry name" value="Spectrin repeat"/>
    <property type="match status" value="1"/>
</dbReference>
<evidence type="ECO:0000259" key="6">
    <source>
        <dbReference type="PROSITE" id="PS50002"/>
    </source>
</evidence>
<keyword evidence="5" id="KW-0175">Coiled coil</keyword>
<sequence length="206" mass="23663">MSQGWKEYLNLLICEENHLQNMDEYHKFQKEARDTQDLLKRLDTEINQKYNPDFKDQYQLEGLLTDLNDQSRVMDSFEERVKALQNRSLQVLPLKYRRTAPQKLLPIEALCDFDTDAGQIHRGERYTLLRNNGQKWDVKDSSGRTMAAPAVCFIIPPTDPDSVAITDNLVSQQEANKQKLASSKTALQSRLADLKKDSTSGQDNTV</sequence>
<dbReference type="GO" id="GO:0005882">
    <property type="term" value="C:intermediate filament"/>
    <property type="evidence" value="ECO:0007669"/>
    <property type="project" value="TreeGrafter"/>
</dbReference>
<accession>A0AAE0QFG8</accession>
<evidence type="ECO:0000256" key="4">
    <source>
        <dbReference type="PROSITE-ProRule" id="PRU00192"/>
    </source>
</evidence>
<dbReference type="Gene3D" id="1.20.58.60">
    <property type="match status" value="1"/>
</dbReference>
<evidence type="ECO:0000313" key="8">
    <source>
        <dbReference type="Proteomes" id="UP001274896"/>
    </source>
</evidence>
<gene>
    <name evidence="7" type="ORF">QTP70_003907</name>
</gene>
<dbReference type="FunFam" id="2.30.30.40:FF:000088">
    <property type="entry name" value="Periplakin"/>
    <property type="match status" value="1"/>
</dbReference>
<name>A0AAE0QFG8_9TELE</name>
<dbReference type="GO" id="GO:0042060">
    <property type="term" value="P:wound healing"/>
    <property type="evidence" value="ECO:0007669"/>
    <property type="project" value="TreeGrafter"/>
</dbReference>
<feature type="domain" description="SH3" evidence="6">
    <location>
        <begin position="102"/>
        <end position="158"/>
    </location>
</feature>
<evidence type="ECO:0000256" key="5">
    <source>
        <dbReference type="SAM" id="Coils"/>
    </source>
</evidence>
<reference evidence="7" key="1">
    <citation type="submission" date="2023-06" db="EMBL/GenBank/DDBJ databases">
        <title>Male Hemibagrus guttatus genome.</title>
        <authorList>
            <person name="Bian C."/>
        </authorList>
    </citation>
    <scope>NUCLEOTIDE SEQUENCE</scope>
    <source>
        <strain evidence="7">Male_cb2023</strain>
        <tissue evidence="7">Muscle</tissue>
    </source>
</reference>
<dbReference type="InterPro" id="IPR001452">
    <property type="entry name" value="SH3_domain"/>
</dbReference>
<keyword evidence="3" id="KW-0677">Repeat</keyword>
<organism evidence="7 8">
    <name type="scientific">Hemibagrus guttatus</name>
    <dbReference type="NCBI Taxonomy" id="175788"/>
    <lineage>
        <taxon>Eukaryota</taxon>
        <taxon>Metazoa</taxon>
        <taxon>Chordata</taxon>
        <taxon>Craniata</taxon>
        <taxon>Vertebrata</taxon>
        <taxon>Euteleostomi</taxon>
        <taxon>Actinopterygii</taxon>
        <taxon>Neopterygii</taxon>
        <taxon>Teleostei</taxon>
        <taxon>Ostariophysi</taxon>
        <taxon>Siluriformes</taxon>
        <taxon>Bagridae</taxon>
        <taxon>Hemibagrus</taxon>
    </lineage>
</organism>
<feature type="coiled-coil region" evidence="5">
    <location>
        <begin position="25"/>
        <end position="87"/>
    </location>
</feature>
<dbReference type="Gene3D" id="2.30.30.40">
    <property type="entry name" value="SH3 Domains"/>
    <property type="match status" value="1"/>
</dbReference>
<dbReference type="GO" id="GO:0005198">
    <property type="term" value="F:structural molecule activity"/>
    <property type="evidence" value="ECO:0007669"/>
    <property type="project" value="TreeGrafter"/>
</dbReference>
<dbReference type="Pfam" id="PF17902">
    <property type="entry name" value="SH3_10"/>
    <property type="match status" value="1"/>
</dbReference>
<dbReference type="FunFam" id="1.20.58.60:FF:000030">
    <property type="entry name" value="Short stop, isoform K"/>
    <property type="match status" value="1"/>
</dbReference>
<dbReference type="AlphaFoldDB" id="A0AAE0QFG8"/>
<dbReference type="PANTHER" id="PTHR23169">
    <property type="entry name" value="ENVOPLAKIN"/>
    <property type="match status" value="1"/>
</dbReference>
<keyword evidence="1 4" id="KW-0728">SH3 domain</keyword>
<keyword evidence="2" id="KW-0597">Phosphoprotein</keyword>
<dbReference type="Proteomes" id="UP001274896">
    <property type="component" value="Unassembled WGS sequence"/>
</dbReference>
<keyword evidence="8" id="KW-1185">Reference proteome</keyword>
<protein>
    <recommendedName>
        <fullName evidence="6">SH3 domain-containing protein</fullName>
    </recommendedName>
</protein>
<evidence type="ECO:0000313" key="7">
    <source>
        <dbReference type="EMBL" id="KAK3519759.1"/>
    </source>
</evidence>
<dbReference type="GO" id="GO:0005737">
    <property type="term" value="C:cytoplasm"/>
    <property type="evidence" value="ECO:0007669"/>
    <property type="project" value="TreeGrafter"/>
</dbReference>
<dbReference type="PROSITE" id="PS50002">
    <property type="entry name" value="SH3"/>
    <property type="match status" value="1"/>
</dbReference>
<dbReference type="GO" id="GO:0016020">
    <property type="term" value="C:membrane"/>
    <property type="evidence" value="ECO:0007669"/>
    <property type="project" value="TreeGrafter"/>
</dbReference>
<dbReference type="PANTHER" id="PTHR23169:SF10">
    <property type="entry name" value="PERIPLAKIN"/>
    <property type="match status" value="1"/>
</dbReference>
<dbReference type="InterPro" id="IPR041615">
    <property type="entry name" value="Desmoplakin_SH3"/>
</dbReference>
<proteinExistence type="predicted"/>
<evidence type="ECO:0000256" key="2">
    <source>
        <dbReference type="ARBA" id="ARBA00022553"/>
    </source>
</evidence>
<dbReference type="GO" id="GO:0045104">
    <property type="term" value="P:intermediate filament cytoskeleton organization"/>
    <property type="evidence" value="ECO:0007669"/>
    <property type="project" value="InterPro"/>
</dbReference>